<reference evidence="2 3" key="1">
    <citation type="submission" date="2019-10" db="EMBL/GenBank/DDBJ databases">
        <title>The completed genome of Lactobacillus harbinensis M1.</title>
        <authorList>
            <person name="Zheng Y."/>
        </authorList>
    </citation>
    <scope>NUCLEOTIDE SEQUENCE [LARGE SCALE GENOMIC DNA]</scope>
    <source>
        <strain evidence="2 3">M1</strain>
    </source>
</reference>
<name>A0A5P8M5P7_9LACO</name>
<keyword evidence="1" id="KW-0472">Membrane</keyword>
<evidence type="ECO:0000313" key="2">
    <source>
        <dbReference type="EMBL" id="QFR23803.1"/>
    </source>
</evidence>
<proteinExistence type="predicted"/>
<organism evidence="2 3">
    <name type="scientific">Schleiferilactobacillus harbinensis</name>
    <dbReference type="NCBI Taxonomy" id="304207"/>
    <lineage>
        <taxon>Bacteria</taxon>
        <taxon>Bacillati</taxon>
        <taxon>Bacillota</taxon>
        <taxon>Bacilli</taxon>
        <taxon>Lactobacillales</taxon>
        <taxon>Lactobacillaceae</taxon>
        <taxon>Schleiferilactobacillus</taxon>
    </lineage>
</organism>
<feature type="transmembrane region" description="Helical" evidence="1">
    <location>
        <begin position="26"/>
        <end position="48"/>
    </location>
</feature>
<sequence>MHQDNTSFIVCVGTSMIKEGMIEVPTFVIITFAALVILVSVAVLVTVLRRSDQKIADKPATALDSEHCLPDYADSKGSTEKVTLGYIREVDLSDEFDMSQYRPMLNSGRLLSTISQTFPAASSVTSALASGIAEKAGSGAYQVIMQSGQSLMHSKNGENLYKGITQAAGHRGIAGSADLKPINSTVSELATKTGAVAGVMAVASMVVGQYYMTEINGKLKSISESIEDIKNFQKTKLLAQISTVVRESRQLSVYNDEIMESDSERQLARHRASDFEEKSGELLDQINSLIRLELVPSGKFSEYERHTRGLVPLLSSQQVLVATLRELSCLTVVLSQSEVSPERAGATYKELVASSEKVKDDVVQWHSKETDVWHVNLARESRAKTGIKKVVSQPLTLVNPELAYQHVPSEFIKQVQTQSSMRQPELPEMTGYQVPVELLIKNNQLYYRVPESFDKDDH</sequence>
<keyword evidence="1" id="KW-0812">Transmembrane</keyword>
<keyword evidence="1" id="KW-1133">Transmembrane helix</keyword>
<dbReference type="Proteomes" id="UP000326779">
    <property type="component" value="Chromosome"/>
</dbReference>
<dbReference type="EMBL" id="CP045143">
    <property type="protein sequence ID" value="QFR23803.1"/>
    <property type="molecule type" value="Genomic_DNA"/>
</dbReference>
<protein>
    <submittedName>
        <fullName evidence="2">Uncharacterized protein</fullName>
    </submittedName>
</protein>
<accession>A0A5P8M5P7</accession>
<evidence type="ECO:0000313" key="3">
    <source>
        <dbReference type="Proteomes" id="UP000326779"/>
    </source>
</evidence>
<dbReference type="AlphaFoldDB" id="A0A5P8M5P7"/>
<dbReference type="KEGG" id="lhb:D1010_10520"/>
<dbReference type="RefSeq" id="WP_152260961.1">
    <property type="nucleotide sequence ID" value="NZ_CP045143.1"/>
</dbReference>
<evidence type="ECO:0000256" key="1">
    <source>
        <dbReference type="SAM" id="Phobius"/>
    </source>
</evidence>
<gene>
    <name evidence="2" type="ORF">D1010_10520</name>
</gene>